<dbReference type="RefSeq" id="WP_200466950.1">
    <property type="nucleotide sequence ID" value="NZ_JAENRR010000087.1"/>
</dbReference>
<keyword evidence="7" id="KW-1185">Reference proteome</keyword>
<dbReference type="InterPro" id="IPR011010">
    <property type="entry name" value="DNA_brk_join_enz"/>
</dbReference>
<dbReference type="Pfam" id="PF00589">
    <property type="entry name" value="Phage_integrase"/>
    <property type="match status" value="1"/>
</dbReference>
<dbReference type="PANTHER" id="PTHR30349">
    <property type="entry name" value="PHAGE INTEGRASE-RELATED"/>
    <property type="match status" value="1"/>
</dbReference>
<dbReference type="Gene3D" id="1.10.443.10">
    <property type="entry name" value="Intergrase catalytic core"/>
    <property type="match status" value="1"/>
</dbReference>
<feature type="domain" description="Phage integrase SAM-like" evidence="5">
    <location>
        <begin position="131"/>
        <end position="220"/>
    </location>
</feature>
<dbReference type="Gene3D" id="1.10.150.130">
    <property type="match status" value="1"/>
</dbReference>
<dbReference type="CDD" id="cd01185">
    <property type="entry name" value="INTN1_C_like"/>
    <property type="match status" value="1"/>
</dbReference>
<dbReference type="PANTHER" id="PTHR30349:SF64">
    <property type="entry name" value="PROPHAGE INTEGRASE INTD-RELATED"/>
    <property type="match status" value="1"/>
</dbReference>
<reference evidence="6 7" key="1">
    <citation type="submission" date="2021-01" db="EMBL/GenBank/DDBJ databases">
        <title>Carboxyliciviraga sp.nov., isolated from coastal sediments.</title>
        <authorList>
            <person name="Lu D."/>
            <person name="Zhang T."/>
        </authorList>
    </citation>
    <scope>NUCLEOTIDE SEQUENCE [LARGE SCALE GENOMIC DNA]</scope>
    <source>
        <strain evidence="6 7">N1Y132</strain>
    </source>
</reference>
<evidence type="ECO:0000256" key="1">
    <source>
        <dbReference type="ARBA" id="ARBA00008857"/>
    </source>
</evidence>
<keyword evidence="2" id="KW-0238">DNA-binding</keyword>
<evidence type="ECO:0000313" key="7">
    <source>
        <dbReference type="Proteomes" id="UP000605676"/>
    </source>
</evidence>
<dbReference type="InterPro" id="IPR010998">
    <property type="entry name" value="Integrase_recombinase_N"/>
</dbReference>
<dbReference type="Proteomes" id="UP000605676">
    <property type="component" value="Unassembled WGS sequence"/>
</dbReference>
<dbReference type="InterPro" id="IPR013762">
    <property type="entry name" value="Integrase-like_cat_sf"/>
</dbReference>
<dbReference type="EMBL" id="JAENRR010000087">
    <property type="protein sequence ID" value="MBK3519731.1"/>
    <property type="molecule type" value="Genomic_DNA"/>
</dbReference>
<sequence>MAQIKFIARGNSNQKEIYLRLSAGRAINIKRKTGYSIDKTLWKFTKASKGANKGKLTEFGEPKQTDAIGKQLKEQLDSLATEINKRYNEATEKGTTINGNWLDEQIRDLQNRTSTEEQDKSDLITYLQYYIEYLPSHIKKNGQRGLSKNTIQKFNNLKNRFADFQKAKRTRFNLADITPDLIAQFDKYLRKNGYSDNYIGTLTKDIKTLGKHARKEGFKVSSQLDYITAVKAETYKVILTLDELEKIKNTTFERDALDNARDWLLIGCFIGQRVSDLLRLTADNVVSKGGLLMLELTQQKTGNKVILPLQDQVQEILQKRSGQFPRKISDQKFNTYIKELCKQAEIKTPTKGTIKQEVKINNKKTFRNVTGVFPKHELITSHICRRSFATNYYGDIPTPLLMSATGHTTENKFLIYIGKSATDQAHQLAEYWAKLSAMNKKETNLKVVKKAN</sequence>
<dbReference type="Pfam" id="PF13102">
    <property type="entry name" value="Phage_int_SAM_5"/>
    <property type="match status" value="1"/>
</dbReference>
<evidence type="ECO:0000313" key="6">
    <source>
        <dbReference type="EMBL" id="MBK3519731.1"/>
    </source>
</evidence>
<comment type="similarity">
    <text evidence="1">Belongs to the 'phage' integrase family.</text>
</comment>
<evidence type="ECO:0000256" key="3">
    <source>
        <dbReference type="ARBA" id="ARBA00023172"/>
    </source>
</evidence>
<evidence type="ECO:0000259" key="4">
    <source>
        <dbReference type="Pfam" id="PF00589"/>
    </source>
</evidence>
<keyword evidence="3" id="KW-0233">DNA recombination</keyword>
<dbReference type="InterPro" id="IPR025269">
    <property type="entry name" value="SAM-like_dom"/>
</dbReference>
<organism evidence="6 7">
    <name type="scientific">Carboxylicivirga marina</name>
    <dbReference type="NCBI Taxonomy" id="2800988"/>
    <lineage>
        <taxon>Bacteria</taxon>
        <taxon>Pseudomonadati</taxon>
        <taxon>Bacteroidota</taxon>
        <taxon>Bacteroidia</taxon>
        <taxon>Marinilabiliales</taxon>
        <taxon>Marinilabiliaceae</taxon>
        <taxon>Carboxylicivirga</taxon>
    </lineage>
</organism>
<gene>
    <name evidence="6" type="ORF">JIV24_20490</name>
</gene>
<evidence type="ECO:0000256" key="2">
    <source>
        <dbReference type="ARBA" id="ARBA00023125"/>
    </source>
</evidence>
<proteinExistence type="inferred from homology"/>
<feature type="domain" description="Tyr recombinase" evidence="4">
    <location>
        <begin position="241"/>
        <end position="418"/>
    </location>
</feature>
<comment type="caution">
    <text evidence="6">The sequence shown here is derived from an EMBL/GenBank/DDBJ whole genome shotgun (WGS) entry which is preliminary data.</text>
</comment>
<dbReference type="SUPFAM" id="SSF56349">
    <property type="entry name" value="DNA breaking-rejoining enzymes"/>
    <property type="match status" value="1"/>
</dbReference>
<accession>A0ABS1HQ89</accession>
<protein>
    <submittedName>
        <fullName evidence="6">Site-specific integrase</fullName>
    </submittedName>
</protein>
<evidence type="ECO:0000259" key="5">
    <source>
        <dbReference type="Pfam" id="PF13102"/>
    </source>
</evidence>
<dbReference type="InterPro" id="IPR050090">
    <property type="entry name" value="Tyrosine_recombinase_XerCD"/>
</dbReference>
<dbReference type="InterPro" id="IPR002104">
    <property type="entry name" value="Integrase_catalytic"/>
</dbReference>
<name>A0ABS1HQ89_9BACT</name>